<dbReference type="RefSeq" id="WP_305748224.1">
    <property type="nucleotide sequence ID" value="NZ_JAUZEE010000001.1"/>
</dbReference>
<dbReference type="InterPro" id="IPR015943">
    <property type="entry name" value="WD40/YVTN_repeat-like_dom_sf"/>
</dbReference>
<feature type="signal peptide" evidence="4">
    <location>
        <begin position="1"/>
        <end position="33"/>
    </location>
</feature>
<dbReference type="SUPFAM" id="SSF63829">
    <property type="entry name" value="Calcium-dependent phosphotriesterase"/>
    <property type="match status" value="1"/>
</dbReference>
<dbReference type="Gene3D" id="3.30.70.270">
    <property type="match status" value="1"/>
</dbReference>
<dbReference type="SUPFAM" id="SSF50998">
    <property type="entry name" value="Quinoprotein alcohol dehydrogenase-like"/>
    <property type="match status" value="1"/>
</dbReference>
<comment type="catalytic activity">
    <reaction evidence="2">
        <text>2 GTP = 3',3'-c-di-GMP + 2 diphosphate</text>
        <dbReference type="Rhea" id="RHEA:24898"/>
        <dbReference type="ChEBI" id="CHEBI:33019"/>
        <dbReference type="ChEBI" id="CHEBI:37565"/>
        <dbReference type="ChEBI" id="CHEBI:58805"/>
        <dbReference type="EC" id="2.7.7.65"/>
    </reaction>
</comment>
<evidence type="ECO:0000256" key="4">
    <source>
        <dbReference type="SAM" id="SignalP"/>
    </source>
</evidence>
<keyword evidence="6" id="KW-0548">Nucleotidyltransferase</keyword>
<dbReference type="SUPFAM" id="SSF55073">
    <property type="entry name" value="Nucleotide cyclase"/>
    <property type="match status" value="1"/>
</dbReference>
<dbReference type="InterPro" id="IPR050469">
    <property type="entry name" value="Diguanylate_Cyclase"/>
</dbReference>
<dbReference type="Pfam" id="PF00990">
    <property type="entry name" value="GGDEF"/>
    <property type="match status" value="1"/>
</dbReference>
<dbReference type="EC" id="2.7.7.65" evidence="1"/>
<keyword evidence="3" id="KW-0472">Membrane</keyword>
<comment type="caution">
    <text evidence="6">The sequence shown here is derived from an EMBL/GenBank/DDBJ whole genome shotgun (WGS) entry which is preliminary data.</text>
</comment>
<keyword evidence="3" id="KW-0812">Transmembrane</keyword>
<dbReference type="InterPro" id="IPR013783">
    <property type="entry name" value="Ig-like_fold"/>
</dbReference>
<dbReference type="Proteomes" id="UP001235760">
    <property type="component" value="Unassembled WGS sequence"/>
</dbReference>
<dbReference type="PANTHER" id="PTHR45138">
    <property type="entry name" value="REGULATORY COMPONENTS OF SENSORY TRANSDUCTION SYSTEM"/>
    <property type="match status" value="1"/>
</dbReference>
<evidence type="ECO:0000313" key="7">
    <source>
        <dbReference type="Proteomes" id="UP001235760"/>
    </source>
</evidence>
<reference evidence="6 7" key="1">
    <citation type="submission" date="2023-08" db="EMBL/GenBank/DDBJ databases">
        <authorList>
            <person name="Roldan D.M."/>
            <person name="Menes R.J."/>
        </authorList>
    </citation>
    <scope>NUCLEOTIDE SEQUENCE [LARGE SCALE GENOMIC DNA]</scope>
    <source>
        <strain evidence="6 7">CCM 2812</strain>
    </source>
</reference>
<organism evidence="6 7">
    <name type="scientific">Leptothrix discophora</name>
    <dbReference type="NCBI Taxonomy" id="89"/>
    <lineage>
        <taxon>Bacteria</taxon>
        <taxon>Pseudomonadati</taxon>
        <taxon>Pseudomonadota</taxon>
        <taxon>Betaproteobacteria</taxon>
        <taxon>Burkholderiales</taxon>
        <taxon>Sphaerotilaceae</taxon>
        <taxon>Leptothrix</taxon>
    </lineage>
</organism>
<evidence type="ECO:0000259" key="5">
    <source>
        <dbReference type="PROSITE" id="PS50887"/>
    </source>
</evidence>
<dbReference type="EMBL" id="JAUZEE010000001">
    <property type="protein sequence ID" value="MDP4299692.1"/>
    <property type="molecule type" value="Genomic_DNA"/>
</dbReference>
<dbReference type="PANTHER" id="PTHR45138:SF9">
    <property type="entry name" value="DIGUANYLATE CYCLASE DGCM-RELATED"/>
    <property type="match status" value="1"/>
</dbReference>
<feature type="chain" id="PRO_5046784363" description="diguanylate cyclase" evidence="4">
    <location>
        <begin position="34"/>
        <end position="1103"/>
    </location>
</feature>
<evidence type="ECO:0000256" key="1">
    <source>
        <dbReference type="ARBA" id="ARBA00012528"/>
    </source>
</evidence>
<feature type="domain" description="GGDEF" evidence="5">
    <location>
        <begin position="915"/>
        <end position="1066"/>
    </location>
</feature>
<dbReference type="InterPro" id="IPR000160">
    <property type="entry name" value="GGDEF_dom"/>
</dbReference>
<dbReference type="InterPro" id="IPR011110">
    <property type="entry name" value="Reg_prop"/>
</dbReference>
<evidence type="ECO:0000313" key="6">
    <source>
        <dbReference type="EMBL" id="MDP4299692.1"/>
    </source>
</evidence>
<dbReference type="Pfam" id="PF07495">
    <property type="entry name" value="Y_Y_Y"/>
    <property type="match status" value="1"/>
</dbReference>
<evidence type="ECO:0000256" key="3">
    <source>
        <dbReference type="SAM" id="Phobius"/>
    </source>
</evidence>
<dbReference type="NCBIfam" id="TIGR00254">
    <property type="entry name" value="GGDEF"/>
    <property type="match status" value="1"/>
</dbReference>
<keyword evidence="6" id="KW-0808">Transferase</keyword>
<keyword evidence="7" id="KW-1185">Reference proteome</keyword>
<protein>
    <recommendedName>
        <fullName evidence="1">diguanylate cyclase</fullName>
        <ecNumber evidence="1">2.7.7.65</ecNumber>
    </recommendedName>
</protein>
<feature type="transmembrane region" description="Helical" evidence="3">
    <location>
        <begin position="811"/>
        <end position="829"/>
    </location>
</feature>
<keyword evidence="3" id="KW-1133">Transmembrane helix</keyword>
<dbReference type="InterPro" id="IPR011123">
    <property type="entry name" value="Y_Y_Y"/>
</dbReference>
<dbReference type="InterPro" id="IPR029787">
    <property type="entry name" value="Nucleotide_cyclase"/>
</dbReference>
<dbReference type="GO" id="GO:0052621">
    <property type="term" value="F:diguanylate cyclase activity"/>
    <property type="evidence" value="ECO:0007669"/>
    <property type="project" value="UniProtKB-EC"/>
</dbReference>
<name>A0ABT9FZN9_LEPDI</name>
<dbReference type="Gene3D" id="2.60.40.10">
    <property type="entry name" value="Immunoglobulins"/>
    <property type="match status" value="1"/>
</dbReference>
<dbReference type="PROSITE" id="PS50887">
    <property type="entry name" value="GGDEF"/>
    <property type="match status" value="1"/>
</dbReference>
<gene>
    <name evidence="6" type="ORF">Q8X39_03525</name>
</gene>
<accession>A0ABT9FZN9</accession>
<sequence length="1103" mass="118875">MSCRPSRALLRLAFGALSLLVCLGGPIARPKPAATTPDPAPMPLPYIESIGTDVIPRDVVAGLAQDRHGFLWVATGDGLVRHDGHEFRPQELTHADPARRSVGWVRALLPARDGRLWIGTESQGLAVHDPADGQLSLRPIRLDDAADAVGAHAIATGRAQVQALAEDIDGAIWVGFRGEGLVRVDPVTGRGQRVAAEALPDRRIEALLVSRKGVLWVGNWQGLSRHLPGSDRFEPVPLPGQAAPGQGAASSPISHTVQALLETADGHIWAGTREGDLVIVDGARGRPRVQQVGADARGQAPHAAIASLAQAADGTVWVGQGNGIDLHAPDGRLLGRLRHEAGQAGGLAADEVTSLIVDRAGWLWIGGIGVGLQRHNPANREITMVGIAPQPGRRPREADVRALRVRPDGQLWVSSLDEGVSVLDTDLRLQRRVTLPPGPAGSHETVVAMAEAGGVPGATWLATDTRLIRLDPAGTASRTLLHRAGGIHQMHAGPDGVLWVAAQNGLHRLAPDGRALEPVRREDGLPPVGDVYVIAEAPDQALWVGGVQGLMRIPPGGHLLRPVAAAEGAGLASPIVIDLLFDRQGGLWIDTAVAGLHHLTGWHDGAARFDRVSQRLGIVGKPYGSNLLEDTRGRIWSHLNVHDPKADRIDALTAVDGARLGNGRFRVKAALPDGRLLFGGTKGLMVVRPAGWDRSTDRPPLVVTSLRVNGQPRRSGPIPAILKLAAGERDIAVEFAALDLSEPRRLRYRYRLEGHDERWLETGADLRVASYGSLDPGDYTLRVQATNRSGVWNAQELAIRLRVEPAWWQTWLFRLVVALLVLAAATLAWQLRTRALRRRHDELEVLVSQRTAALETMSRELQARSAALEASSLTDPLTGLRNRRYLTEQIDALVAQAIRRHESHRRLGTPLADDADLVFFLVDIDHFKDVNDRHGHAAGDAVLRQMRERLQQVFRAGDHLVRWGGEEFLVVAVGTSRWGAELLAERMRAAVADQAFVIEEGGEEGGGNGGDSGIEIRKTCSIGYACLPLSPAWPHALGWQQVVNLADAALYRVKAGGRDGWMGVVEADAPSAEALQVRLRQPLEGRDGGDTEVRLTIRRRSTA</sequence>
<keyword evidence="4" id="KW-0732">Signal</keyword>
<dbReference type="SMART" id="SM00267">
    <property type="entry name" value="GGDEF"/>
    <property type="match status" value="1"/>
</dbReference>
<proteinExistence type="predicted"/>
<dbReference type="Pfam" id="PF07494">
    <property type="entry name" value="Reg_prop"/>
    <property type="match status" value="1"/>
</dbReference>
<dbReference type="CDD" id="cd01949">
    <property type="entry name" value="GGDEF"/>
    <property type="match status" value="1"/>
</dbReference>
<dbReference type="InterPro" id="IPR043128">
    <property type="entry name" value="Rev_trsase/Diguanyl_cyclase"/>
</dbReference>
<dbReference type="Gene3D" id="2.130.10.10">
    <property type="entry name" value="YVTN repeat-like/Quinoprotein amine dehydrogenase"/>
    <property type="match status" value="3"/>
</dbReference>
<evidence type="ECO:0000256" key="2">
    <source>
        <dbReference type="ARBA" id="ARBA00034247"/>
    </source>
</evidence>
<dbReference type="InterPro" id="IPR011047">
    <property type="entry name" value="Quinoprotein_ADH-like_sf"/>
</dbReference>